<evidence type="ECO:0000256" key="1">
    <source>
        <dbReference type="SAM" id="MobiDB-lite"/>
    </source>
</evidence>
<dbReference type="Proteomes" id="UP000031443">
    <property type="component" value="Unassembled WGS sequence"/>
</dbReference>
<feature type="region of interest" description="Disordered" evidence="1">
    <location>
        <begin position="624"/>
        <end position="652"/>
    </location>
</feature>
<name>M7CAQ8_CHEMY</name>
<feature type="region of interest" description="Disordered" evidence="1">
    <location>
        <begin position="675"/>
        <end position="697"/>
    </location>
</feature>
<feature type="compositionally biased region" description="Basic residues" evidence="1">
    <location>
        <begin position="36"/>
        <end position="45"/>
    </location>
</feature>
<dbReference type="eggNOG" id="ENOG502T05H">
    <property type="taxonomic scope" value="Eukaryota"/>
</dbReference>
<organism evidence="2 3">
    <name type="scientific">Chelonia mydas</name>
    <name type="common">Green sea-turtle</name>
    <name type="synonym">Chelonia agassizi</name>
    <dbReference type="NCBI Taxonomy" id="8469"/>
    <lineage>
        <taxon>Eukaryota</taxon>
        <taxon>Metazoa</taxon>
        <taxon>Chordata</taxon>
        <taxon>Craniata</taxon>
        <taxon>Vertebrata</taxon>
        <taxon>Euteleostomi</taxon>
        <taxon>Archelosauria</taxon>
        <taxon>Testudinata</taxon>
        <taxon>Testudines</taxon>
        <taxon>Cryptodira</taxon>
        <taxon>Durocryptodira</taxon>
        <taxon>Americhelydia</taxon>
        <taxon>Chelonioidea</taxon>
        <taxon>Cheloniidae</taxon>
        <taxon>Chelonia</taxon>
    </lineage>
</organism>
<dbReference type="PANTHER" id="PTHR37346:SF1">
    <property type="entry name" value="PROLINE-RICH PROTEIN 19"/>
    <property type="match status" value="1"/>
</dbReference>
<proteinExistence type="predicted"/>
<protein>
    <submittedName>
        <fullName evidence="2">Proline-rich protein 19</fullName>
    </submittedName>
</protein>
<accession>M7CAQ8</accession>
<evidence type="ECO:0000313" key="2">
    <source>
        <dbReference type="EMBL" id="EMP41768.1"/>
    </source>
</evidence>
<dbReference type="AlphaFoldDB" id="M7CAQ8"/>
<dbReference type="InterPro" id="IPR029355">
    <property type="entry name" value="Pro-rich_19"/>
</dbReference>
<dbReference type="PANTHER" id="PTHR37346">
    <property type="entry name" value="PROLINE-RICH PROTEIN 19"/>
    <property type="match status" value="1"/>
</dbReference>
<dbReference type="Pfam" id="PF15455">
    <property type="entry name" value="Pro-rich_19"/>
    <property type="match status" value="1"/>
</dbReference>
<feature type="region of interest" description="Disordered" evidence="1">
    <location>
        <begin position="1"/>
        <end position="50"/>
    </location>
</feature>
<reference evidence="3" key="1">
    <citation type="journal article" date="2013" name="Nat. Genet.">
        <title>The draft genomes of soft-shell turtle and green sea turtle yield insights into the development and evolution of the turtle-specific body plan.</title>
        <authorList>
            <person name="Wang Z."/>
            <person name="Pascual-Anaya J."/>
            <person name="Zadissa A."/>
            <person name="Li W."/>
            <person name="Niimura Y."/>
            <person name="Huang Z."/>
            <person name="Li C."/>
            <person name="White S."/>
            <person name="Xiong Z."/>
            <person name="Fang D."/>
            <person name="Wang B."/>
            <person name="Ming Y."/>
            <person name="Chen Y."/>
            <person name="Zheng Y."/>
            <person name="Kuraku S."/>
            <person name="Pignatelli M."/>
            <person name="Herrero J."/>
            <person name="Beal K."/>
            <person name="Nozawa M."/>
            <person name="Li Q."/>
            <person name="Wang J."/>
            <person name="Zhang H."/>
            <person name="Yu L."/>
            <person name="Shigenobu S."/>
            <person name="Wang J."/>
            <person name="Liu J."/>
            <person name="Flicek P."/>
            <person name="Searle S."/>
            <person name="Wang J."/>
            <person name="Kuratani S."/>
            <person name="Yin Y."/>
            <person name="Aken B."/>
            <person name="Zhang G."/>
            <person name="Irie N."/>
        </authorList>
    </citation>
    <scope>NUCLEOTIDE SEQUENCE [LARGE SCALE GENOMIC DNA]</scope>
</reference>
<evidence type="ECO:0000313" key="3">
    <source>
        <dbReference type="Proteomes" id="UP000031443"/>
    </source>
</evidence>
<dbReference type="EMBL" id="KB483520">
    <property type="protein sequence ID" value="EMP41768.1"/>
    <property type="molecule type" value="Genomic_DNA"/>
</dbReference>
<keyword evidence="3" id="KW-1185">Reference proteome</keyword>
<feature type="region of interest" description="Disordered" evidence="1">
    <location>
        <begin position="159"/>
        <end position="229"/>
    </location>
</feature>
<dbReference type="STRING" id="8469.M7CAQ8"/>
<gene>
    <name evidence="2" type="ORF">UY3_00977</name>
</gene>
<sequence>MNPCSRRAGDAPGLAPSGPQLTASQLGHHGAGQRPGRVKRRKTKRERNSAKFGRNTAVGGLEQRPGCRTLQRMLAPGWSSHCAGYAKSTPLPAIKRDSGSMPVIITQHRLSQHLGMFNREVKSADIKRLLDPRSERETETSAAIPGAISQAWELCAPGQTCAPDRQHGTSAPVPHAMGEGPQPTAAPAARELGPSHSETVVVETGDSQAEVPAPLDEKENVPPSGAEPGSAMRELAQELQTHLNLTSMFPGRNLISERRQTILSTLLDRHQTLPDLSALMVHNKLCGGSAQGALRSPDARGQALLLGPGSSGSWSSEQGISGKRRRGQDVLAFSSPSPVHTVIKTGERRATRREDLESLGACEPFGQHSMHPTAAPSHHALLSSSALHSSTIATFAPQAPGPMPRAALCCGRSWEAIWEPRTRLERASMAFRLARKECASKGHGQGHWMPFAAGDSVRTLGLDSRSPAECPLAGPLQHPCAHRLSPELWQVLQTQTQSKRPPLELHTSQTMERAASEMQTSFDVLKSIWSPNQPSQAAEVLAPRALAWPCPGHRAVSWELCSEPALLPQVCSLDRQGPHLEPLLPPKEVQKPRHANRLLVKPRDHCQKPASMEPVRAPSCYQPWDSRAPPPRTWDLPEASGEGCPRAGGWESRFPLGGAQQLRTLQQLPMSFFPPSEALEHSRSPQPTLHRSLPEEGSPEAWVFPRMKLY</sequence>